<comment type="similarity">
    <text evidence="2">Belongs to the complex I subunit 4 family.</text>
</comment>
<keyword evidence="4" id="KW-1133">Transmembrane helix</keyword>
<evidence type="ECO:0000256" key="3">
    <source>
        <dbReference type="ARBA" id="ARBA00022692"/>
    </source>
</evidence>
<dbReference type="EC" id="1.6.5.-" evidence="7"/>
<protein>
    <submittedName>
        <fullName evidence="7">NAD(P)H-quinone oxidoreductase chain 4 1</fullName>
        <ecNumber evidence="7">1.6.5.-</ecNumber>
    </submittedName>
</protein>
<dbReference type="PRINTS" id="PR01437">
    <property type="entry name" value="NUOXDRDTASE4"/>
</dbReference>
<evidence type="ECO:0000256" key="2">
    <source>
        <dbReference type="ARBA" id="ARBA00009025"/>
    </source>
</evidence>
<dbReference type="InterPro" id="IPR003918">
    <property type="entry name" value="NADH_UbQ_OxRdtase"/>
</dbReference>
<dbReference type="InterPro" id="IPR001750">
    <property type="entry name" value="ND/Mrp_TM"/>
</dbReference>
<evidence type="ECO:0000313" key="7">
    <source>
        <dbReference type="EMBL" id="BAU53143.1"/>
    </source>
</evidence>
<dbReference type="KEGG" id="mgot:MgSA37_01310"/>
<comment type="subcellular location">
    <subcellularLocation>
        <location evidence="1">Endomembrane system</location>
        <topology evidence="1">Multi-pass membrane protein</topology>
    </subcellularLocation>
    <subcellularLocation>
        <location evidence="6">Membrane</location>
        <topology evidence="6">Multi-pass membrane protein</topology>
    </subcellularLocation>
</comment>
<sequence length="534" mass="58621">MNILTLLIFIPVLFGVVIAVMPSSWRAGFKYITLLATLVQLGMSIFIYCNFKTGAAFGGINHEAQFQFMQKLPWINLNLGPAGRMQIDYFVGIDGLSIALLVMTSFVLVIAALASWEIKSNLKGYFILFLILDMAVTGVFCSLDFFLFYIFYELMLLPLYFLIGMWGGARREFAAIKFFLYTLFGSVFMLLIMVGLYLSVKDPATGNHTFNMIQMMNPGNFQQGSVFGIFSHQTIFGFSARGVGFLVLFVAFAIKVPVVPLHTWLPDAHVEAPTPVSIILAGILLKVGGYGIIRVCIGIFPEVAAAHAFWLGLLGVVSIIYGALNALAQKDLKRMIAYSSVSHMGFVLLGVASLTAEGLSGAVMQMVSHGFLSTMLFFLAGVIYNRVHDRGINHFRGLASIMPRYTAYVTIAFFASLGLPGFSAFIGEAFSLVGAFKSNSVNGELPYWMAACASLGILLGASYFLWTLQRMFFGKVNLKGGAVWQTALVDLNLRERIALFPLTLMVLALGLMPSLVFGKINDSVLAFVHFLQLK</sequence>
<dbReference type="AlphaFoldDB" id="A0A120MYK3"/>
<dbReference type="GO" id="GO:0048039">
    <property type="term" value="F:ubiquinone binding"/>
    <property type="evidence" value="ECO:0007669"/>
    <property type="project" value="TreeGrafter"/>
</dbReference>
<organism evidence="7 8">
    <name type="scientific">Mucilaginibacter gotjawali</name>
    <dbReference type="NCBI Taxonomy" id="1550579"/>
    <lineage>
        <taxon>Bacteria</taxon>
        <taxon>Pseudomonadati</taxon>
        <taxon>Bacteroidota</taxon>
        <taxon>Sphingobacteriia</taxon>
        <taxon>Sphingobacteriales</taxon>
        <taxon>Sphingobacteriaceae</taxon>
        <taxon>Mucilaginibacter</taxon>
    </lineage>
</organism>
<dbReference type="GO" id="GO:0042773">
    <property type="term" value="P:ATP synthesis coupled electron transport"/>
    <property type="evidence" value="ECO:0007669"/>
    <property type="project" value="InterPro"/>
</dbReference>
<keyword evidence="5" id="KW-0472">Membrane</keyword>
<reference evidence="7 8" key="1">
    <citation type="submission" date="2015-12" db="EMBL/GenBank/DDBJ databases">
        <title>Genome sequence of Mucilaginibacter gotjawali.</title>
        <authorList>
            <person name="Lee J.S."/>
            <person name="Lee K.C."/>
            <person name="Kim K.K."/>
            <person name="Lee B.W."/>
        </authorList>
    </citation>
    <scope>NUCLEOTIDE SEQUENCE [LARGE SCALE GENOMIC DNA]</scope>
    <source>
        <strain evidence="7 8">SA3-7</strain>
    </source>
</reference>
<dbReference type="GO" id="GO:0015990">
    <property type="term" value="P:electron transport coupled proton transport"/>
    <property type="evidence" value="ECO:0007669"/>
    <property type="project" value="TreeGrafter"/>
</dbReference>
<dbReference type="Pfam" id="PF00361">
    <property type="entry name" value="Proton_antipo_M"/>
    <property type="match status" value="1"/>
</dbReference>
<dbReference type="RefSeq" id="WP_096350506.1">
    <property type="nucleotide sequence ID" value="NZ_AP017313.1"/>
</dbReference>
<evidence type="ECO:0000313" key="8">
    <source>
        <dbReference type="Proteomes" id="UP000218263"/>
    </source>
</evidence>
<dbReference type="GO" id="GO:0016020">
    <property type="term" value="C:membrane"/>
    <property type="evidence" value="ECO:0007669"/>
    <property type="project" value="UniProtKB-SubCell"/>
</dbReference>
<gene>
    <name evidence="7" type="primary">ndhD1</name>
    <name evidence="7" type="ORF">MgSA37_01310</name>
</gene>
<keyword evidence="8" id="KW-1185">Reference proteome</keyword>
<evidence type="ECO:0000256" key="1">
    <source>
        <dbReference type="ARBA" id="ARBA00004127"/>
    </source>
</evidence>
<dbReference type="Proteomes" id="UP000218263">
    <property type="component" value="Chromosome"/>
</dbReference>
<dbReference type="GO" id="GO:0012505">
    <property type="term" value="C:endomembrane system"/>
    <property type="evidence" value="ECO:0007669"/>
    <property type="project" value="UniProtKB-SubCell"/>
</dbReference>
<accession>A0A120MYK3</accession>
<dbReference type="OrthoDB" id="9811718at2"/>
<dbReference type="GO" id="GO:0003954">
    <property type="term" value="F:NADH dehydrogenase activity"/>
    <property type="evidence" value="ECO:0007669"/>
    <property type="project" value="TreeGrafter"/>
</dbReference>
<proteinExistence type="inferred from homology"/>
<dbReference type="PANTHER" id="PTHR43507:SF1">
    <property type="entry name" value="NADH-UBIQUINONE OXIDOREDUCTASE CHAIN 4"/>
    <property type="match status" value="1"/>
</dbReference>
<dbReference type="InterPro" id="IPR010227">
    <property type="entry name" value="NADH_Q_OxRdtase_chainM/4"/>
</dbReference>
<evidence type="ECO:0000256" key="4">
    <source>
        <dbReference type="ARBA" id="ARBA00022989"/>
    </source>
</evidence>
<name>A0A120MYK3_9SPHI</name>
<evidence type="ECO:0000256" key="5">
    <source>
        <dbReference type="ARBA" id="ARBA00023136"/>
    </source>
</evidence>
<keyword evidence="7" id="KW-0560">Oxidoreductase</keyword>
<keyword evidence="3 6" id="KW-0812">Transmembrane</keyword>
<dbReference type="GO" id="GO:0008137">
    <property type="term" value="F:NADH dehydrogenase (ubiquinone) activity"/>
    <property type="evidence" value="ECO:0007669"/>
    <property type="project" value="InterPro"/>
</dbReference>
<dbReference type="NCBIfam" id="TIGR01972">
    <property type="entry name" value="NDH_I_M"/>
    <property type="match status" value="1"/>
</dbReference>
<dbReference type="PANTHER" id="PTHR43507">
    <property type="entry name" value="NADH-UBIQUINONE OXIDOREDUCTASE CHAIN 4"/>
    <property type="match status" value="1"/>
</dbReference>
<evidence type="ECO:0000256" key="6">
    <source>
        <dbReference type="RuleBase" id="RU000320"/>
    </source>
</evidence>
<dbReference type="EMBL" id="AP017313">
    <property type="protein sequence ID" value="BAU53143.1"/>
    <property type="molecule type" value="Genomic_DNA"/>
</dbReference>